<reference evidence="2 3" key="1">
    <citation type="journal article" date="2013" name="ISME J.">
        <title>By their genes ye shall know them: genomic signatures of predatory bacteria.</title>
        <authorList>
            <person name="Pasternak Z."/>
            <person name="Pietrokovski S."/>
            <person name="Rotem O."/>
            <person name="Gophna U."/>
            <person name="Lurie-Weinberger M.N."/>
            <person name="Jurkevitch E."/>
        </authorList>
    </citation>
    <scope>NUCLEOTIDE SEQUENCE [LARGE SCALE GENOMIC DNA]</scope>
    <source>
        <strain evidence="2 3">JSS</strain>
    </source>
</reference>
<dbReference type="KEGG" id="bex:A11Q_1413"/>
<evidence type="ECO:0000313" key="3">
    <source>
        <dbReference type="Proteomes" id="UP000012040"/>
    </source>
</evidence>
<dbReference type="InterPro" id="IPR003111">
    <property type="entry name" value="Lon_prtase_N"/>
</dbReference>
<keyword evidence="2" id="KW-0645">Protease</keyword>
<evidence type="ECO:0000313" key="2">
    <source>
        <dbReference type="EMBL" id="AGH95629.1"/>
    </source>
</evidence>
<gene>
    <name evidence="2" type="ORF">A11Q_1413</name>
</gene>
<dbReference type="GO" id="GO:0006508">
    <property type="term" value="P:proteolysis"/>
    <property type="evidence" value="ECO:0007669"/>
    <property type="project" value="UniProtKB-KW"/>
</dbReference>
<dbReference type="eggNOG" id="COG2802">
    <property type="taxonomic scope" value="Bacteria"/>
</dbReference>
<dbReference type="Pfam" id="PF02190">
    <property type="entry name" value="LON_substr_bdg"/>
    <property type="match status" value="1"/>
</dbReference>
<dbReference type="OrthoDB" id="5291419at2"/>
<sequence>MSGASEQVFYILPLTNMNLFPHTTKPLNIFEARYIEMVNKSVEEGIPIAMCFVPEGTQEIRPIAGYAIPQIIERRLDGTLLVFMACKGRALLDLNSIQTEGLISSMKGKAIVEEGQIEDSLRPQYLLLSEVLVRWLVRHVADVEQRDLFISNLTGPKEVVGAFAAYLIYDYDLQYEVIEIPSLSDQIRFLYRLLESGKLTNV</sequence>
<dbReference type="HOGENOM" id="CLU_1335350_0_0_7"/>
<dbReference type="Gene3D" id="2.30.130.40">
    <property type="entry name" value="LON domain-like"/>
    <property type="match status" value="1"/>
</dbReference>
<dbReference type="InterPro" id="IPR046336">
    <property type="entry name" value="Lon_prtase_N_sf"/>
</dbReference>
<keyword evidence="2" id="KW-0378">Hydrolase</keyword>
<organism evidence="2 3">
    <name type="scientific">Pseudobdellovibrio exovorus JSS</name>
    <dbReference type="NCBI Taxonomy" id="1184267"/>
    <lineage>
        <taxon>Bacteria</taxon>
        <taxon>Pseudomonadati</taxon>
        <taxon>Bdellovibrionota</taxon>
        <taxon>Bdellovibrionia</taxon>
        <taxon>Bdellovibrionales</taxon>
        <taxon>Pseudobdellovibrionaceae</taxon>
        <taxon>Pseudobdellovibrio</taxon>
    </lineage>
</organism>
<dbReference type="Proteomes" id="UP000012040">
    <property type="component" value="Chromosome"/>
</dbReference>
<dbReference type="EMBL" id="CP003537">
    <property type="protein sequence ID" value="AGH95629.1"/>
    <property type="molecule type" value="Genomic_DNA"/>
</dbReference>
<dbReference type="InterPro" id="IPR015947">
    <property type="entry name" value="PUA-like_sf"/>
</dbReference>
<name>M4VR31_9BACT</name>
<dbReference type="AlphaFoldDB" id="M4VR31"/>
<feature type="domain" description="Lon N-terminal" evidence="1">
    <location>
        <begin position="11"/>
        <end position="195"/>
    </location>
</feature>
<keyword evidence="3" id="KW-1185">Reference proteome</keyword>
<protein>
    <submittedName>
        <fullName evidence="2">ATP-dependent protease La</fullName>
    </submittedName>
</protein>
<proteinExistence type="predicted"/>
<dbReference type="GO" id="GO:0008233">
    <property type="term" value="F:peptidase activity"/>
    <property type="evidence" value="ECO:0007669"/>
    <property type="project" value="UniProtKB-KW"/>
</dbReference>
<dbReference type="STRING" id="1184267.A11Q_1413"/>
<dbReference type="SUPFAM" id="SSF88697">
    <property type="entry name" value="PUA domain-like"/>
    <property type="match status" value="1"/>
</dbReference>
<dbReference type="PATRIC" id="fig|1184267.3.peg.1431"/>
<dbReference type="RefSeq" id="WP_015470119.1">
    <property type="nucleotide sequence ID" value="NC_020813.1"/>
</dbReference>
<accession>M4VR31</accession>
<evidence type="ECO:0000259" key="1">
    <source>
        <dbReference type="Pfam" id="PF02190"/>
    </source>
</evidence>